<name>A0A8J7NQL6_ATRSP</name>
<feature type="transmembrane region" description="Helical" evidence="5">
    <location>
        <begin position="251"/>
        <end position="273"/>
    </location>
</feature>
<evidence type="ECO:0000313" key="8">
    <source>
        <dbReference type="Proteomes" id="UP000736164"/>
    </source>
</evidence>
<evidence type="ECO:0000256" key="2">
    <source>
        <dbReference type="ARBA" id="ARBA00022475"/>
    </source>
</evidence>
<dbReference type="PANTHER" id="PTHR10570">
    <property type="entry name" value="T-CELL SURFACE GLYCOPROTEIN CD3 GAMMA CHAIN / DELTA CHAIN"/>
    <property type="match status" value="1"/>
</dbReference>
<feature type="compositionally biased region" description="Polar residues" evidence="4">
    <location>
        <begin position="123"/>
        <end position="132"/>
    </location>
</feature>
<keyword evidence="3" id="KW-0732">Signal</keyword>
<dbReference type="EMBL" id="JAAWVO010021364">
    <property type="protein sequence ID" value="MBN3315466.1"/>
    <property type="molecule type" value="Genomic_DNA"/>
</dbReference>
<dbReference type="InterPro" id="IPR032052">
    <property type="entry name" value="Ig_4"/>
</dbReference>
<keyword evidence="8" id="KW-1185">Reference proteome</keyword>
<dbReference type="Pfam" id="PF16680">
    <property type="entry name" value="Ig_4"/>
    <property type="match status" value="1"/>
</dbReference>
<dbReference type="Proteomes" id="UP000736164">
    <property type="component" value="Unassembled WGS sequence"/>
</dbReference>
<dbReference type="GO" id="GO:0042105">
    <property type="term" value="C:alpha-beta T cell receptor complex"/>
    <property type="evidence" value="ECO:0007669"/>
    <property type="project" value="TreeGrafter"/>
</dbReference>
<sequence>MSLLDQCSDIELLRAIVHSAFTLQPSGFSLAPLSSPSTPAAWQSRQPVPCPLSRQHPPSAVFERDSDPDTATGPVGAVVASLSFSQLASNNGENCVLFPRLGCVHGRNRYAARKKLPDLKSPVTRSPLQSTGCEEPTDGCRRKRPEPRMNEKAIFCLSFLLLMAAQSQSKELVEFWKTSVTLSCPEDSDRYTWKKDGQISNDNQDQNYKIEKFSDGNKGLYSCTSDNNLIHYIYVKGKVCENCYELEIQTVAGLILGDLLVTGGVVIIVYYWAQRKSGSPPLAPGKRRDSYHNKTNLAVP</sequence>
<dbReference type="GO" id="GO:0009897">
    <property type="term" value="C:external side of plasma membrane"/>
    <property type="evidence" value="ECO:0007669"/>
    <property type="project" value="TreeGrafter"/>
</dbReference>
<feature type="region of interest" description="Disordered" evidence="4">
    <location>
        <begin position="120"/>
        <end position="145"/>
    </location>
</feature>
<proteinExistence type="predicted"/>
<gene>
    <name evidence="7" type="primary">Cd3e</name>
    <name evidence="7" type="ORF">GTO95_0007344</name>
</gene>
<dbReference type="InterPro" id="IPR013783">
    <property type="entry name" value="Ig-like_fold"/>
</dbReference>
<feature type="region of interest" description="Disordered" evidence="4">
    <location>
        <begin position="277"/>
        <end position="300"/>
    </location>
</feature>
<feature type="non-terminal residue" evidence="7">
    <location>
        <position position="300"/>
    </location>
</feature>
<reference evidence="7" key="1">
    <citation type="journal article" date="2021" name="Cell">
        <title>Tracing the genetic footprints of vertebrate landing in non-teleost ray-finned fishes.</title>
        <authorList>
            <person name="Bi X."/>
            <person name="Wang K."/>
            <person name="Yang L."/>
            <person name="Pan H."/>
            <person name="Jiang H."/>
            <person name="Wei Q."/>
            <person name="Fang M."/>
            <person name="Yu H."/>
            <person name="Zhu C."/>
            <person name="Cai Y."/>
            <person name="He Y."/>
            <person name="Gan X."/>
            <person name="Zeng H."/>
            <person name="Yu D."/>
            <person name="Zhu Y."/>
            <person name="Jiang H."/>
            <person name="Qiu Q."/>
            <person name="Yang H."/>
            <person name="Zhang Y.E."/>
            <person name="Wang W."/>
            <person name="Zhu M."/>
            <person name="He S."/>
            <person name="Zhang G."/>
        </authorList>
    </citation>
    <scope>NUCLEOTIDE SEQUENCE</scope>
    <source>
        <strain evidence="7">Allg_001</strain>
    </source>
</reference>
<evidence type="ECO:0000256" key="3">
    <source>
        <dbReference type="ARBA" id="ARBA00022729"/>
    </source>
</evidence>
<evidence type="ECO:0000313" key="7">
    <source>
        <dbReference type="EMBL" id="MBN3315466.1"/>
    </source>
</evidence>
<feature type="region of interest" description="Disordered" evidence="4">
    <location>
        <begin position="34"/>
        <end position="70"/>
    </location>
</feature>
<evidence type="ECO:0000256" key="4">
    <source>
        <dbReference type="SAM" id="MobiDB-lite"/>
    </source>
</evidence>
<comment type="caution">
    <text evidence="7">The sequence shown here is derived from an EMBL/GenBank/DDBJ whole genome shotgun (WGS) entry which is preliminary data.</text>
</comment>
<keyword evidence="2" id="KW-1003">Cell membrane</keyword>
<dbReference type="GO" id="GO:0007166">
    <property type="term" value="P:cell surface receptor signaling pathway"/>
    <property type="evidence" value="ECO:0007669"/>
    <property type="project" value="TreeGrafter"/>
</dbReference>
<feature type="domain" description="CD3 gamma/delta subunit Ig-like" evidence="6">
    <location>
        <begin position="178"/>
        <end position="246"/>
    </location>
</feature>
<dbReference type="AlphaFoldDB" id="A0A8J7NQL6"/>
<keyword evidence="5" id="KW-1133">Transmembrane helix</keyword>
<dbReference type="GO" id="GO:0004888">
    <property type="term" value="F:transmembrane signaling receptor activity"/>
    <property type="evidence" value="ECO:0007669"/>
    <property type="project" value="TreeGrafter"/>
</dbReference>
<keyword evidence="5" id="KW-0812">Transmembrane</keyword>
<dbReference type="InterPro" id="IPR015484">
    <property type="entry name" value="CD3_esu/gsu/dsu"/>
</dbReference>
<evidence type="ECO:0000256" key="1">
    <source>
        <dbReference type="ARBA" id="ARBA00004251"/>
    </source>
</evidence>
<feature type="non-terminal residue" evidence="7">
    <location>
        <position position="1"/>
    </location>
</feature>
<dbReference type="InterPro" id="IPR036179">
    <property type="entry name" value="Ig-like_dom_sf"/>
</dbReference>
<evidence type="ECO:0000259" key="6">
    <source>
        <dbReference type="Pfam" id="PF16680"/>
    </source>
</evidence>
<protein>
    <submittedName>
        <fullName evidence="7">CD3E protein</fullName>
    </submittedName>
</protein>
<dbReference type="Gene3D" id="2.60.40.10">
    <property type="entry name" value="Immunoglobulins"/>
    <property type="match status" value="1"/>
</dbReference>
<comment type="subcellular location">
    <subcellularLocation>
        <location evidence="1">Cell membrane</location>
        <topology evidence="1">Single-pass type I membrane protein</topology>
    </subcellularLocation>
</comment>
<organism evidence="7 8">
    <name type="scientific">Atractosteus spatula</name>
    <name type="common">Alligator gar</name>
    <name type="synonym">Lepisosteus spatula</name>
    <dbReference type="NCBI Taxonomy" id="7917"/>
    <lineage>
        <taxon>Eukaryota</taxon>
        <taxon>Metazoa</taxon>
        <taxon>Chordata</taxon>
        <taxon>Craniata</taxon>
        <taxon>Vertebrata</taxon>
        <taxon>Euteleostomi</taxon>
        <taxon>Actinopterygii</taxon>
        <taxon>Neopterygii</taxon>
        <taxon>Holostei</taxon>
        <taxon>Semionotiformes</taxon>
        <taxon>Lepisosteidae</taxon>
        <taxon>Atractosteus</taxon>
    </lineage>
</organism>
<dbReference type="PANTHER" id="PTHR10570:SF9">
    <property type="entry name" value="T-CELL SURFACE GLYCOPROTEIN CD3 EPSILON CHAIN"/>
    <property type="match status" value="1"/>
</dbReference>
<dbReference type="SUPFAM" id="SSF48726">
    <property type="entry name" value="Immunoglobulin"/>
    <property type="match status" value="1"/>
</dbReference>
<evidence type="ECO:0000256" key="5">
    <source>
        <dbReference type="SAM" id="Phobius"/>
    </source>
</evidence>
<keyword evidence="5" id="KW-0472">Membrane</keyword>
<accession>A0A8J7NQL6</accession>
<dbReference type="GO" id="GO:0045059">
    <property type="term" value="P:positive thymic T cell selection"/>
    <property type="evidence" value="ECO:0007669"/>
    <property type="project" value="TreeGrafter"/>
</dbReference>